<accession>A0ABU6VWV1</accession>
<organism evidence="2 3">
    <name type="scientific">Stylosanthes scabra</name>
    <dbReference type="NCBI Taxonomy" id="79078"/>
    <lineage>
        <taxon>Eukaryota</taxon>
        <taxon>Viridiplantae</taxon>
        <taxon>Streptophyta</taxon>
        <taxon>Embryophyta</taxon>
        <taxon>Tracheophyta</taxon>
        <taxon>Spermatophyta</taxon>
        <taxon>Magnoliopsida</taxon>
        <taxon>eudicotyledons</taxon>
        <taxon>Gunneridae</taxon>
        <taxon>Pentapetalae</taxon>
        <taxon>rosids</taxon>
        <taxon>fabids</taxon>
        <taxon>Fabales</taxon>
        <taxon>Fabaceae</taxon>
        <taxon>Papilionoideae</taxon>
        <taxon>50 kb inversion clade</taxon>
        <taxon>dalbergioids sensu lato</taxon>
        <taxon>Dalbergieae</taxon>
        <taxon>Pterocarpus clade</taxon>
        <taxon>Stylosanthes</taxon>
    </lineage>
</organism>
<dbReference type="Proteomes" id="UP001341840">
    <property type="component" value="Unassembled WGS sequence"/>
</dbReference>
<protein>
    <submittedName>
        <fullName evidence="2">Uncharacterized protein</fullName>
    </submittedName>
</protein>
<evidence type="ECO:0000256" key="1">
    <source>
        <dbReference type="SAM" id="MobiDB-lite"/>
    </source>
</evidence>
<feature type="compositionally biased region" description="Basic residues" evidence="1">
    <location>
        <begin position="80"/>
        <end position="91"/>
    </location>
</feature>
<evidence type="ECO:0000313" key="2">
    <source>
        <dbReference type="EMBL" id="MED6177193.1"/>
    </source>
</evidence>
<gene>
    <name evidence="2" type="ORF">PIB30_095714</name>
</gene>
<keyword evidence="3" id="KW-1185">Reference proteome</keyword>
<evidence type="ECO:0000313" key="3">
    <source>
        <dbReference type="Proteomes" id="UP001341840"/>
    </source>
</evidence>
<comment type="caution">
    <text evidence="2">The sequence shown here is derived from an EMBL/GenBank/DDBJ whole genome shotgun (WGS) entry which is preliminary data.</text>
</comment>
<feature type="region of interest" description="Disordered" evidence="1">
    <location>
        <begin position="62"/>
        <end position="109"/>
    </location>
</feature>
<sequence>MKFVTDNGKVGTLKGDISEAERCHGATLHNSKEQLMRVATKPILSTHRRRKPCICVVDQQAHTRPTHMRDSDIIKPQSSMHRRRRSTHMHGRNPGSKQPRMTHTEVIHA</sequence>
<dbReference type="EMBL" id="JASCZI010153243">
    <property type="protein sequence ID" value="MED6177193.1"/>
    <property type="molecule type" value="Genomic_DNA"/>
</dbReference>
<name>A0ABU6VWV1_9FABA</name>
<proteinExistence type="predicted"/>
<reference evidence="2 3" key="1">
    <citation type="journal article" date="2023" name="Plants (Basel)">
        <title>Bridging the Gap: Combining Genomics and Transcriptomics Approaches to Understand Stylosanthes scabra, an Orphan Legume from the Brazilian Caatinga.</title>
        <authorList>
            <person name="Ferreira-Neto J.R.C."/>
            <person name="da Silva M.D."/>
            <person name="Binneck E."/>
            <person name="de Melo N.F."/>
            <person name="da Silva R.H."/>
            <person name="de Melo A.L.T.M."/>
            <person name="Pandolfi V."/>
            <person name="Bustamante F.O."/>
            <person name="Brasileiro-Vidal A.C."/>
            <person name="Benko-Iseppon A.M."/>
        </authorList>
    </citation>
    <scope>NUCLEOTIDE SEQUENCE [LARGE SCALE GENOMIC DNA]</scope>
    <source>
        <tissue evidence="2">Leaves</tissue>
    </source>
</reference>